<dbReference type="InterPro" id="IPR003594">
    <property type="entry name" value="HATPase_dom"/>
</dbReference>
<sequence>MSFFQFLFDRLAYVIVYFVTIILVLLVVKLGLFESGVSFSTSNLFYIGLLSIVLLLIYLFIDYLRQRPFYVGLSNASKEADLQSFLKMTAVTREQQVFKQLCEEAYQDYAEKLFMYEEQQKQNYYFTNRWTHQMKTPLSVIRLMLEEEEEWTKEELLEQIDEETLKLQDGLQMMLSTIRLQKFELDFSVEKIELLSFIRSILHDKRKTFIRYRIFPKLETDHEEMLIESDKKWLTFVLEQLLHNALKYSHGKKSEDVKYIKISIEFIENKIKLAIADKGIGIKREDLSRVFDPFFTGENGRKLHESTGMGLYLAKRICDQLHHPIMIHSVENEGTVVELHFQQSFDYYQFARDER</sequence>
<evidence type="ECO:0000259" key="15">
    <source>
        <dbReference type="PROSITE" id="PS50109"/>
    </source>
</evidence>
<dbReference type="RefSeq" id="WP_213103493.1">
    <property type="nucleotide sequence ID" value="NZ_JAGYPM010000004.1"/>
</dbReference>
<evidence type="ECO:0000256" key="14">
    <source>
        <dbReference type="SAM" id="Phobius"/>
    </source>
</evidence>
<gene>
    <name evidence="16" type="ORF">KHA94_17890</name>
</gene>
<keyword evidence="17" id="KW-1185">Reference proteome</keyword>
<keyword evidence="10" id="KW-0067">ATP-binding</keyword>
<feature type="transmembrane region" description="Helical" evidence="14">
    <location>
        <begin position="12"/>
        <end position="32"/>
    </location>
</feature>
<comment type="caution">
    <text evidence="16">The sequence shown here is derived from an EMBL/GenBank/DDBJ whole genome shotgun (WGS) entry which is preliminary data.</text>
</comment>
<evidence type="ECO:0000256" key="9">
    <source>
        <dbReference type="ARBA" id="ARBA00022777"/>
    </source>
</evidence>
<keyword evidence="7 14" id="KW-0812">Transmembrane</keyword>
<proteinExistence type="predicted"/>
<dbReference type="SUPFAM" id="SSF55874">
    <property type="entry name" value="ATPase domain of HSP90 chaperone/DNA topoisomerase II/histidine kinase"/>
    <property type="match status" value="1"/>
</dbReference>
<keyword evidence="4" id="KW-1003">Cell membrane</keyword>
<comment type="subcellular location">
    <subcellularLocation>
        <location evidence="2">Cell membrane</location>
        <topology evidence="2">Multi-pass membrane protein</topology>
    </subcellularLocation>
</comment>
<evidence type="ECO:0000313" key="16">
    <source>
        <dbReference type="EMBL" id="MBS4192039.1"/>
    </source>
</evidence>
<evidence type="ECO:0000256" key="4">
    <source>
        <dbReference type="ARBA" id="ARBA00022475"/>
    </source>
</evidence>
<dbReference type="SMART" id="SM00387">
    <property type="entry name" value="HATPase_c"/>
    <property type="match status" value="1"/>
</dbReference>
<dbReference type="PANTHER" id="PTHR45453">
    <property type="entry name" value="PHOSPHATE REGULON SENSOR PROTEIN PHOR"/>
    <property type="match status" value="1"/>
</dbReference>
<keyword evidence="13 14" id="KW-0472">Membrane</keyword>
<dbReference type="PANTHER" id="PTHR45453:SF2">
    <property type="entry name" value="HISTIDINE KINASE"/>
    <property type="match status" value="1"/>
</dbReference>
<name>A0ABS5NW24_9BACI</name>
<dbReference type="GO" id="GO:0016301">
    <property type="term" value="F:kinase activity"/>
    <property type="evidence" value="ECO:0007669"/>
    <property type="project" value="UniProtKB-KW"/>
</dbReference>
<evidence type="ECO:0000256" key="7">
    <source>
        <dbReference type="ARBA" id="ARBA00022692"/>
    </source>
</evidence>
<evidence type="ECO:0000256" key="3">
    <source>
        <dbReference type="ARBA" id="ARBA00012438"/>
    </source>
</evidence>
<dbReference type="Gene3D" id="3.30.565.10">
    <property type="entry name" value="Histidine kinase-like ATPase, C-terminal domain"/>
    <property type="match status" value="1"/>
</dbReference>
<evidence type="ECO:0000256" key="13">
    <source>
        <dbReference type="ARBA" id="ARBA00023136"/>
    </source>
</evidence>
<accession>A0ABS5NW24</accession>
<organism evidence="16 17">
    <name type="scientific">Cytobacillus citreus</name>
    <dbReference type="NCBI Taxonomy" id="2833586"/>
    <lineage>
        <taxon>Bacteria</taxon>
        <taxon>Bacillati</taxon>
        <taxon>Bacillota</taxon>
        <taxon>Bacilli</taxon>
        <taxon>Bacillales</taxon>
        <taxon>Bacillaceae</taxon>
        <taxon>Cytobacillus</taxon>
    </lineage>
</organism>
<evidence type="ECO:0000256" key="10">
    <source>
        <dbReference type="ARBA" id="ARBA00022840"/>
    </source>
</evidence>
<protein>
    <recommendedName>
        <fullName evidence="3">histidine kinase</fullName>
        <ecNumber evidence="3">2.7.13.3</ecNumber>
    </recommendedName>
</protein>
<keyword evidence="11 14" id="KW-1133">Transmembrane helix</keyword>
<evidence type="ECO:0000313" key="17">
    <source>
        <dbReference type="Proteomes" id="UP000681027"/>
    </source>
</evidence>
<keyword evidence="6" id="KW-0808">Transferase</keyword>
<evidence type="ECO:0000256" key="12">
    <source>
        <dbReference type="ARBA" id="ARBA00023012"/>
    </source>
</evidence>
<evidence type="ECO:0000256" key="5">
    <source>
        <dbReference type="ARBA" id="ARBA00022553"/>
    </source>
</evidence>
<keyword evidence="8" id="KW-0547">Nucleotide-binding</keyword>
<dbReference type="EC" id="2.7.13.3" evidence="3"/>
<dbReference type="PROSITE" id="PS50109">
    <property type="entry name" value="HIS_KIN"/>
    <property type="match status" value="1"/>
</dbReference>
<dbReference type="InterPro" id="IPR004358">
    <property type="entry name" value="Sig_transdc_His_kin-like_C"/>
</dbReference>
<dbReference type="InterPro" id="IPR050351">
    <property type="entry name" value="BphY/WalK/GraS-like"/>
</dbReference>
<keyword evidence="12" id="KW-0902">Two-component regulatory system</keyword>
<feature type="transmembrane region" description="Helical" evidence="14">
    <location>
        <begin position="44"/>
        <end position="61"/>
    </location>
</feature>
<evidence type="ECO:0000256" key="2">
    <source>
        <dbReference type="ARBA" id="ARBA00004651"/>
    </source>
</evidence>
<reference evidence="16 17" key="1">
    <citation type="submission" date="2021-05" db="EMBL/GenBank/DDBJ databases">
        <title>Novel Bacillus species.</title>
        <authorList>
            <person name="Liu G."/>
        </authorList>
    </citation>
    <scope>NUCLEOTIDE SEQUENCE [LARGE SCALE GENOMIC DNA]</scope>
    <source>
        <strain evidence="16 17">FJAT-49705</strain>
    </source>
</reference>
<dbReference type="Pfam" id="PF02518">
    <property type="entry name" value="HATPase_c"/>
    <property type="match status" value="1"/>
</dbReference>
<evidence type="ECO:0000256" key="8">
    <source>
        <dbReference type="ARBA" id="ARBA00022741"/>
    </source>
</evidence>
<keyword evidence="5" id="KW-0597">Phosphoprotein</keyword>
<dbReference type="InterPro" id="IPR003661">
    <property type="entry name" value="HisK_dim/P_dom"/>
</dbReference>
<feature type="domain" description="Histidine kinase" evidence="15">
    <location>
        <begin position="129"/>
        <end position="345"/>
    </location>
</feature>
<evidence type="ECO:0000256" key="1">
    <source>
        <dbReference type="ARBA" id="ARBA00000085"/>
    </source>
</evidence>
<dbReference type="InterPro" id="IPR005467">
    <property type="entry name" value="His_kinase_dom"/>
</dbReference>
<comment type="catalytic activity">
    <reaction evidence="1">
        <text>ATP + protein L-histidine = ADP + protein N-phospho-L-histidine.</text>
        <dbReference type="EC" id="2.7.13.3"/>
    </reaction>
</comment>
<evidence type="ECO:0000256" key="11">
    <source>
        <dbReference type="ARBA" id="ARBA00022989"/>
    </source>
</evidence>
<keyword evidence="9 16" id="KW-0418">Kinase</keyword>
<dbReference type="EMBL" id="JAGYPM010000004">
    <property type="protein sequence ID" value="MBS4192039.1"/>
    <property type="molecule type" value="Genomic_DNA"/>
</dbReference>
<dbReference type="Proteomes" id="UP000681027">
    <property type="component" value="Unassembled WGS sequence"/>
</dbReference>
<evidence type="ECO:0000256" key="6">
    <source>
        <dbReference type="ARBA" id="ARBA00022679"/>
    </source>
</evidence>
<dbReference type="Pfam" id="PF00512">
    <property type="entry name" value="HisKA"/>
    <property type="match status" value="1"/>
</dbReference>
<dbReference type="SMART" id="SM00388">
    <property type="entry name" value="HisKA"/>
    <property type="match status" value="1"/>
</dbReference>
<dbReference type="PRINTS" id="PR00344">
    <property type="entry name" value="BCTRLSENSOR"/>
</dbReference>
<dbReference type="InterPro" id="IPR036890">
    <property type="entry name" value="HATPase_C_sf"/>
</dbReference>